<dbReference type="Gene3D" id="3.40.1170.10">
    <property type="entry name" value="DNA repair protein MutS, domain I"/>
    <property type="match status" value="1"/>
</dbReference>
<feature type="compositionally biased region" description="Basic and acidic residues" evidence="1">
    <location>
        <begin position="48"/>
        <end position="58"/>
    </location>
</feature>
<dbReference type="GO" id="GO:0005524">
    <property type="term" value="F:ATP binding"/>
    <property type="evidence" value="ECO:0007669"/>
    <property type="project" value="InterPro"/>
</dbReference>
<feature type="region of interest" description="Disordered" evidence="1">
    <location>
        <begin position="1"/>
        <end position="117"/>
    </location>
</feature>
<evidence type="ECO:0000259" key="2">
    <source>
        <dbReference type="Pfam" id="PF01624"/>
    </source>
</evidence>
<evidence type="ECO:0000313" key="4">
    <source>
        <dbReference type="Proteomes" id="UP000236333"/>
    </source>
</evidence>
<proteinExistence type="predicted"/>
<dbReference type="InterPro" id="IPR016151">
    <property type="entry name" value="DNA_mismatch_repair_MutS_N"/>
</dbReference>
<dbReference type="SUPFAM" id="SSF55271">
    <property type="entry name" value="DNA repair protein MutS, domain I"/>
    <property type="match status" value="1"/>
</dbReference>
<dbReference type="OrthoDB" id="10252754at2759"/>
<protein>
    <submittedName>
        <fullName evidence="3">DNA mismatch repair protein MSH3</fullName>
    </submittedName>
</protein>
<dbReference type="Proteomes" id="UP000236333">
    <property type="component" value="Unassembled WGS sequence"/>
</dbReference>
<organism evidence="3 4">
    <name type="scientific">Tetrabaena socialis</name>
    <dbReference type="NCBI Taxonomy" id="47790"/>
    <lineage>
        <taxon>Eukaryota</taxon>
        <taxon>Viridiplantae</taxon>
        <taxon>Chlorophyta</taxon>
        <taxon>core chlorophytes</taxon>
        <taxon>Chlorophyceae</taxon>
        <taxon>CS clade</taxon>
        <taxon>Chlamydomonadales</taxon>
        <taxon>Tetrabaenaceae</taxon>
        <taxon>Tetrabaena</taxon>
    </lineage>
</organism>
<feature type="domain" description="DNA mismatch repair protein MutS-like N-terminal" evidence="2">
    <location>
        <begin position="226"/>
        <end position="267"/>
    </location>
</feature>
<dbReference type="InterPro" id="IPR007695">
    <property type="entry name" value="DNA_mismatch_repair_MutS-lik_N"/>
</dbReference>
<feature type="compositionally biased region" description="Low complexity" evidence="1">
    <location>
        <begin position="159"/>
        <end position="188"/>
    </location>
</feature>
<dbReference type="GO" id="GO:0006298">
    <property type="term" value="P:mismatch repair"/>
    <property type="evidence" value="ECO:0007669"/>
    <property type="project" value="InterPro"/>
</dbReference>
<sequence length="268" mass="26437">MKGAAKGAKLGGGGKQRSISAFFKQTGTPPAVPVESQIEAENQDVDPPEAKRPRRAEPAPEPATKGKRGAEVVDLLDEEDRAAAAPTAAARTAAAAAPAAAAPGPGPSRGGSAAAAADGKPLQAVNGLQRLMAGRRPSSAAAATPAAPAAAQRCTPAASGAGAATPATATPAAATPATGATMTPALTPQQRASARKKLAQDYGRATALEPTTGGGGGGGGSAVKLTPLEQQVVELRAQHPGTILVVEVGYKFRFFGEDAEVAAQVCNM</sequence>
<feature type="region of interest" description="Disordered" evidence="1">
    <location>
        <begin position="159"/>
        <end position="201"/>
    </location>
</feature>
<dbReference type="EMBL" id="PGGS01000018">
    <property type="protein sequence ID" value="PNH11973.1"/>
    <property type="molecule type" value="Genomic_DNA"/>
</dbReference>
<feature type="compositionally biased region" description="Polar residues" evidence="1">
    <location>
        <begin position="17"/>
        <end position="28"/>
    </location>
</feature>
<dbReference type="GO" id="GO:0030983">
    <property type="term" value="F:mismatched DNA binding"/>
    <property type="evidence" value="ECO:0007669"/>
    <property type="project" value="InterPro"/>
</dbReference>
<accession>A0A2J8AHH3</accession>
<gene>
    <name evidence="3" type="ORF">TSOC_001189</name>
</gene>
<reference evidence="3 4" key="1">
    <citation type="journal article" date="2017" name="Mol. Biol. Evol.">
        <title>The 4-celled Tetrabaena socialis nuclear genome reveals the essential components for genetic control of cell number at the origin of multicellularity in the volvocine lineage.</title>
        <authorList>
            <person name="Featherston J."/>
            <person name="Arakaki Y."/>
            <person name="Hanschen E.R."/>
            <person name="Ferris P.J."/>
            <person name="Michod R.E."/>
            <person name="Olson B.J.S.C."/>
            <person name="Nozaki H."/>
            <person name="Durand P.M."/>
        </authorList>
    </citation>
    <scope>NUCLEOTIDE SEQUENCE [LARGE SCALE GENOMIC DNA]</scope>
    <source>
        <strain evidence="3 4">NIES-571</strain>
    </source>
</reference>
<dbReference type="AlphaFoldDB" id="A0A2J8AHH3"/>
<comment type="caution">
    <text evidence="3">The sequence shown here is derived from an EMBL/GenBank/DDBJ whole genome shotgun (WGS) entry which is preliminary data.</text>
</comment>
<evidence type="ECO:0000256" key="1">
    <source>
        <dbReference type="SAM" id="MobiDB-lite"/>
    </source>
</evidence>
<feature type="compositionally biased region" description="Low complexity" evidence="1">
    <location>
        <begin position="83"/>
        <end position="103"/>
    </location>
</feature>
<evidence type="ECO:0000313" key="3">
    <source>
        <dbReference type="EMBL" id="PNH11973.1"/>
    </source>
</evidence>
<dbReference type="Pfam" id="PF01624">
    <property type="entry name" value="MutS_I"/>
    <property type="match status" value="1"/>
</dbReference>
<name>A0A2J8AHH3_9CHLO</name>
<keyword evidence="4" id="KW-1185">Reference proteome</keyword>